<reference evidence="1" key="1">
    <citation type="submission" date="2019-04" db="EMBL/GenBank/DDBJ databases">
        <title>Microbes associate with the intestines of laboratory mice.</title>
        <authorList>
            <person name="Navarre W."/>
            <person name="Wong E."/>
            <person name="Huang K."/>
            <person name="Tropini C."/>
            <person name="Ng K."/>
            <person name="Yu B."/>
        </authorList>
    </citation>
    <scope>NUCLEOTIDE SEQUENCE</scope>
    <source>
        <strain evidence="1">NM04_E33</strain>
    </source>
</reference>
<keyword evidence="2" id="KW-1185">Reference proteome</keyword>
<comment type="caution">
    <text evidence="1">The sequence shown here is derived from an EMBL/GenBank/DDBJ whole genome shotgun (WGS) entry which is preliminary data.</text>
</comment>
<evidence type="ECO:0000313" key="2">
    <source>
        <dbReference type="Proteomes" id="UP000306319"/>
    </source>
</evidence>
<gene>
    <name evidence="1" type="ORF">E5331_12680</name>
</gene>
<accession>A0AC61RKM3</accession>
<organism evidence="1 2">
    <name type="scientific">Lepagella muris</name>
    <dbReference type="NCBI Taxonomy" id="3032870"/>
    <lineage>
        <taxon>Bacteria</taxon>
        <taxon>Pseudomonadati</taxon>
        <taxon>Bacteroidota</taxon>
        <taxon>Bacteroidia</taxon>
        <taxon>Bacteroidales</taxon>
        <taxon>Muribaculaceae</taxon>
        <taxon>Lepagella</taxon>
    </lineage>
</organism>
<name>A0AC61RKM3_9BACT</name>
<evidence type="ECO:0000313" key="1">
    <source>
        <dbReference type="EMBL" id="TGY77853.1"/>
    </source>
</evidence>
<dbReference type="EMBL" id="SRYB01000019">
    <property type="protein sequence ID" value="TGY77853.1"/>
    <property type="molecule type" value="Genomic_DNA"/>
</dbReference>
<protein>
    <submittedName>
        <fullName evidence="1">Uncharacterized protein</fullName>
    </submittedName>
</protein>
<sequence length="342" mass="40866">MNDSSLPFIDNDSDHRPVFRQPTKHCQTRRMRDHDYKKKCAYLWTFMRSRELSALSVIRGDIRVRGDRIYTEPTTLGIVFLDALTNFLERNPLIKCNYKVVMPDHVHIIFYVTDKLDRKFGWYVGQLKASCTRIMRERFPQYAEKDLSYFIRNGDNDRILYDQGQWSRWQRYIEDNPRRALLKRTFSDLFHRTLIISDGLGSLHAYGNLFLLHYPEKIVVRYTSKVSEAENNRRLQYAREIARNGGVLVSPFIHPIEDEIYKEGLKNGWRMIRIIEFGLPARKHPYREEFDYCATGNYLLVSLRDERSFERRHPMRAVCLEMNRLAERIVESDFSSAKFRRE</sequence>
<proteinExistence type="predicted"/>
<dbReference type="Proteomes" id="UP000306319">
    <property type="component" value="Unassembled WGS sequence"/>
</dbReference>